<dbReference type="VEuPathDB" id="PlasmoDB:PVX_006080"/>
<keyword evidence="2" id="KW-0812">Transmembrane</keyword>
<feature type="compositionally biased region" description="Polar residues" evidence="1">
    <location>
        <begin position="408"/>
        <end position="418"/>
    </location>
</feature>
<feature type="compositionally biased region" description="Polar residues" evidence="1">
    <location>
        <begin position="139"/>
        <end position="159"/>
    </location>
</feature>
<keyword evidence="2" id="KW-1133">Transmembrane helix</keyword>
<feature type="compositionally biased region" description="Polar residues" evidence="1">
    <location>
        <begin position="225"/>
        <end position="248"/>
    </location>
</feature>
<feature type="region of interest" description="Disordered" evidence="1">
    <location>
        <begin position="133"/>
        <end position="433"/>
    </location>
</feature>
<dbReference type="VEuPathDB" id="PlasmoDB:PVPAM_000032400"/>
<organism evidence="3 4">
    <name type="scientific">Plasmodium vivax</name>
    <name type="common">malaria parasite P. vivax</name>
    <dbReference type="NCBI Taxonomy" id="5855"/>
    <lineage>
        <taxon>Eukaryota</taxon>
        <taxon>Sar</taxon>
        <taxon>Alveolata</taxon>
        <taxon>Apicomplexa</taxon>
        <taxon>Aconoidasida</taxon>
        <taxon>Haemosporida</taxon>
        <taxon>Plasmodiidae</taxon>
        <taxon>Plasmodium</taxon>
        <taxon>Plasmodium (Plasmodium)</taxon>
    </lineage>
</organism>
<dbReference type="Proteomes" id="UP000305196">
    <property type="component" value="Unassembled WGS sequence"/>
</dbReference>
<dbReference type="VEuPathDB" id="PlasmoDB:PVW1_140081400"/>
<dbReference type="AlphaFoldDB" id="A0A1G4EBK2"/>
<feature type="compositionally biased region" description="Basic and acidic residues" evidence="1">
    <location>
        <begin position="453"/>
        <end position="465"/>
    </location>
</feature>
<evidence type="ECO:0000256" key="1">
    <source>
        <dbReference type="SAM" id="MobiDB-lite"/>
    </source>
</evidence>
<keyword evidence="2" id="KW-0472">Membrane</keyword>
<name>A0A1G4EBK2_PLAVI</name>
<feature type="compositionally biased region" description="Basic and acidic residues" evidence="1">
    <location>
        <begin position="422"/>
        <end position="433"/>
    </location>
</feature>
<feature type="compositionally biased region" description="Basic and acidic residues" evidence="1">
    <location>
        <begin position="160"/>
        <end position="180"/>
    </location>
</feature>
<sequence length="581" mass="64106">MGWPFGSSNRLRNHYNRYSSGPCMNDYANIKSDIIRKVEDFEKKTHVHFYQDWDQLNKYIIQKDNELSECYKNKYVNVKLIDVEEIKNFKKKCNPNGKCNNKPPPVKSSAALNPATRGLCNEGTDCKNQEGQKIAAKSKLQQGFTAENSNTTLSGGQNPKDQRQNPAEVKESRKVDEIPQERPGVTDSVNSAVGKDQSPEQSFNSKTVTTSHVDAQSSSVSSFSQENTLSTPQSNIQDSHVLQSTPSTEKVVPDRIIRTQSQGRHETVTETHLGVSPGNGEFGTLSPNSKPSSLEPGEKPTSGKAPSLTLSTGSVGADNVVPIEKPNSGEQAPNEACNGDTPCKVLNKEISDSTGEAHDSASGSDLTVTRESRSNQQTCVESNVNTDSSVELCSSEIQEDSESKNDHVLQNSAGNQGMQCLGEKEHGQEKSCHKLQLNKKDELRPYQGINEQPNEHAKLGVHDGDGSSEANSLTEKDRSSPSPDTEERAPVESVSGIWPFSDYNNIEPYIKYIINAVVALAILLLLILLTKYTRLGKIFTKKKRKKRNDMNEKLQRVLFEPSNGSEEKRIPFSYSAFEYSS</sequence>
<feature type="compositionally biased region" description="Basic and acidic residues" evidence="1">
    <location>
        <begin position="346"/>
        <end position="359"/>
    </location>
</feature>
<evidence type="ECO:0000256" key="2">
    <source>
        <dbReference type="SAM" id="Phobius"/>
    </source>
</evidence>
<feature type="compositionally biased region" description="Polar residues" evidence="1">
    <location>
        <begin position="374"/>
        <end position="396"/>
    </location>
</feature>
<evidence type="ECO:0000313" key="3">
    <source>
        <dbReference type="EMBL" id="SCA60808.1"/>
    </source>
</evidence>
<feature type="transmembrane region" description="Helical" evidence="2">
    <location>
        <begin position="509"/>
        <end position="529"/>
    </location>
</feature>
<accession>A0A1G4EBK2</accession>
<dbReference type="VEuPathDB" id="PlasmoDB:PVP01_0009460"/>
<feature type="compositionally biased region" description="Basic and acidic residues" evidence="1">
    <location>
        <begin position="251"/>
        <end position="269"/>
    </location>
</feature>
<proteinExistence type="predicted"/>
<feature type="compositionally biased region" description="Basic and acidic residues" evidence="1">
    <location>
        <begin position="474"/>
        <end position="490"/>
    </location>
</feature>
<gene>
    <name evidence="3" type="ORF">PVC01_000124400</name>
</gene>
<reference evidence="3 4" key="1">
    <citation type="submission" date="2016-07" db="EMBL/GenBank/DDBJ databases">
        <authorList>
            <consortium name="Pathogen Informatics"/>
        </authorList>
    </citation>
    <scope>NUCLEOTIDE SEQUENCE [LARGE SCALE GENOMIC DNA]</scope>
</reference>
<feature type="region of interest" description="Disordered" evidence="1">
    <location>
        <begin position="450"/>
        <end position="491"/>
    </location>
</feature>
<protein>
    <submittedName>
        <fullName evidence="3">VIR protein</fullName>
    </submittedName>
</protein>
<feature type="compositionally biased region" description="Polar residues" evidence="1">
    <location>
        <begin position="199"/>
        <end position="216"/>
    </location>
</feature>
<evidence type="ECO:0000313" key="4">
    <source>
        <dbReference type="Proteomes" id="UP000305196"/>
    </source>
</evidence>
<dbReference type="EMBL" id="FLYI01000503">
    <property type="protein sequence ID" value="SCA60808.1"/>
    <property type="molecule type" value="Genomic_DNA"/>
</dbReference>